<accession>A0ABX3A484</accession>
<evidence type="ECO:0000313" key="7">
    <source>
        <dbReference type="EMBL" id="ODN43666.1"/>
    </source>
</evidence>
<organism evidence="7 8">
    <name type="scientific">Piscirickettsia litoralis</name>
    <dbReference type="NCBI Taxonomy" id="1891921"/>
    <lineage>
        <taxon>Bacteria</taxon>
        <taxon>Pseudomonadati</taxon>
        <taxon>Pseudomonadota</taxon>
        <taxon>Gammaproteobacteria</taxon>
        <taxon>Thiotrichales</taxon>
        <taxon>Piscirickettsiaceae</taxon>
        <taxon>Piscirickettsia</taxon>
    </lineage>
</organism>
<proteinExistence type="predicted"/>
<evidence type="ECO:0000256" key="2">
    <source>
        <dbReference type="ARBA" id="ARBA00022692"/>
    </source>
</evidence>
<evidence type="ECO:0000256" key="5">
    <source>
        <dbReference type="SAM" id="Phobius"/>
    </source>
</evidence>
<evidence type="ECO:0000256" key="1">
    <source>
        <dbReference type="ARBA" id="ARBA00022475"/>
    </source>
</evidence>
<name>A0ABX3A484_9GAMM</name>
<keyword evidence="8" id="KW-1185">Reference proteome</keyword>
<evidence type="ECO:0000259" key="6">
    <source>
        <dbReference type="Pfam" id="PF06305"/>
    </source>
</evidence>
<dbReference type="RefSeq" id="WP_069313464.1">
    <property type="nucleotide sequence ID" value="NZ_MDTU01000001.1"/>
</dbReference>
<feature type="domain" description="Lipopolysaccharide assembly protein A" evidence="6">
    <location>
        <begin position="22"/>
        <end position="82"/>
    </location>
</feature>
<keyword evidence="3 5" id="KW-1133">Transmembrane helix</keyword>
<evidence type="ECO:0000256" key="3">
    <source>
        <dbReference type="ARBA" id="ARBA00022989"/>
    </source>
</evidence>
<evidence type="ECO:0000256" key="4">
    <source>
        <dbReference type="ARBA" id="ARBA00023136"/>
    </source>
</evidence>
<dbReference type="EMBL" id="MDTU01000001">
    <property type="protein sequence ID" value="ODN43666.1"/>
    <property type="molecule type" value="Genomic_DNA"/>
</dbReference>
<keyword evidence="1" id="KW-1003">Cell membrane</keyword>
<gene>
    <name evidence="7" type="ORF">BGC07_13100</name>
</gene>
<evidence type="ECO:0000313" key="8">
    <source>
        <dbReference type="Proteomes" id="UP000094329"/>
    </source>
</evidence>
<keyword evidence="2 5" id="KW-0812">Transmembrane</keyword>
<sequence length="86" mass="9652">MKIIKYIVFGVIVVIIAGFSALNAESVAVNYYWGEIRMPMALLLAIVFILAVTFSSLLFLKRIVNLRMKIRSLEKKAAKCSKAMIV</sequence>
<dbReference type="Pfam" id="PF06305">
    <property type="entry name" value="LapA_dom"/>
    <property type="match status" value="1"/>
</dbReference>
<reference evidence="7 8" key="1">
    <citation type="submission" date="2016-08" db="EMBL/GenBank/DDBJ databases">
        <title>Draft genome sequence of Candidatus Piscirickettsia litoralis, from seawater.</title>
        <authorList>
            <person name="Wan X."/>
            <person name="Lee A.J."/>
            <person name="Hou S."/>
            <person name="Donachie S.P."/>
        </authorList>
    </citation>
    <scope>NUCLEOTIDE SEQUENCE [LARGE SCALE GENOMIC DNA]</scope>
    <source>
        <strain evidence="7 8">Y2</strain>
    </source>
</reference>
<dbReference type="InterPro" id="IPR010445">
    <property type="entry name" value="LapA_dom"/>
</dbReference>
<feature type="transmembrane region" description="Helical" evidence="5">
    <location>
        <begin position="40"/>
        <end position="60"/>
    </location>
</feature>
<protein>
    <recommendedName>
        <fullName evidence="6">Lipopolysaccharide assembly protein A domain-containing protein</fullName>
    </recommendedName>
</protein>
<comment type="caution">
    <text evidence="7">The sequence shown here is derived from an EMBL/GenBank/DDBJ whole genome shotgun (WGS) entry which is preliminary data.</text>
</comment>
<dbReference type="Proteomes" id="UP000094329">
    <property type="component" value="Unassembled WGS sequence"/>
</dbReference>
<keyword evidence="4 5" id="KW-0472">Membrane</keyword>